<feature type="domain" description="DUF1980" evidence="1">
    <location>
        <begin position="8"/>
        <end position="74"/>
    </location>
</feature>
<comment type="caution">
    <text evidence="2">The sequence shown here is derived from an EMBL/GenBank/DDBJ whole genome shotgun (WGS) entry which is preliminary data.</text>
</comment>
<protein>
    <recommendedName>
        <fullName evidence="1">DUF1980 domain-containing protein</fullName>
    </recommendedName>
</protein>
<organism evidence="2 3">
    <name type="scientific">Streptomyces hyaluromycini</name>
    <dbReference type="NCBI Taxonomy" id="1377993"/>
    <lineage>
        <taxon>Bacteria</taxon>
        <taxon>Bacillati</taxon>
        <taxon>Actinomycetota</taxon>
        <taxon>Actinomycetes</taxon>
        <taxon>Kitasatosporales</taxon>
        <taxon>Streptomycetaceae</taxon>
        <taxon>Streptomyces</taxon>
    </lineage>
</organism>
<dbReference type="Pfam" id="PF21537">
    <property type="entry name" value="DUF1980_C"/>
    <property type="match status" value="1"/>
</dbReference>
<evidence type="ECO:0000259" key="1">
    <source>
        <dbReference type="Pfam" id="PF21537"/>
    </source>
</evidence>
<dbReference type="InterPro" id="IPR048447">
    <property type="entry name" value="DUF1980_C"/>
</dbReference>
<reference evidence="2 3" key="1">
    <citation type="submission" date="2024-06" db="EMBL/GenBank/DDBJ databases">
        <title>The Natural Products Discovery Center: Release of the First 8490 Sequenced Strains for Exploring Actinobacteria Biosynthetic Diversity.</title>
        <authorList>
            <person name="Kalkreuter E."/>
            <person name="Kautsar S.A."/>
            <person name="Yang D."/>
            <person name="Bader C.D."/>
            <person name="Teijaro C.N."/>
            <person name="Fluegel L."/>
            <person name="Davis C.M."/>
            <person name="Simpson J.R."/>
            <person name="Lauterbach L."/>
            <person name="Steele A.D."/>
            <person name="Gui C."/>
            <person name="Meng S."/>
            <person name="Li G."/>
            <person name="Viehrig K."/>
            <person name="Ye F."/>
            <person name="Su P."/>
            <person name="Kiefer A.F."/>
            <person name="Nichols A."/>
            <person name="Cepeda A.J."/>
            <person name="Yan W."/>
            <person name="Fan B."/>
            <person name="Jiang Y."/>
            <person name="Adhikari A."/>
            <person name="Zheng C.-J."/>
            <person name="Schuster L."/>
            <person name="Cowan T.M."/>
            <person name="Smanski M.J."/>
            <person name="Chevrette M.G."/>
            <person name="De Carvalho L.P.S."/>
            <person name="Shen B."/>
        </authorList>
    </citation>
    <scope>NUCLEOTIDE SEQUENCE [LARGE SCALE GENOMIC DNA]</scope>
    <source>
        <strain evidence="2 3">NPDC000234</strain>
    </source>
</reference>
<keyword evidence="3" id="KW-1185">Reference proteome</keyword>
<gene>
    <name evidence="2" type="ORF">ABT404_53470</name>
</gene>
<dbReference type="RefSeq" id="WP_350793027.1">
    <property type="nucleotide sequence ID" value="NZ_JBEPEK010001077.1"/>
</dbReference>
<dbReference type="Proteomes" id="UP001474181">
    <property type="component" value="Unassembled WGS sequence"/>
</dbReference>
<evidence type="ECO:0000313" key="3">
    <source>
        <dbReference type="Proteomes" id="UP001474181"/>
    </source>
</evidence>
<sequence length="83" mass="8818">MGGSWDPTRIIISCCAADAQSVKVRIYRDSIPAADTWVSVTGNWHPGGKLGTESAPVALDAQTVKKIQRPSSSYEDALPFPSG</sequence>
<dbReference type="EMBL" id="JBEPEK010001077">
    <property type="protein sequence ID" value="MER7188176.1"/>
    <property type="molecule type" value="Genomic_DNA"/>
</dbReference>
<name>A0ABV1XGM1_9ACTN</name>
<proteinExistence type="predicted"/>
<evidence type="ECO:0000313" key="2">
    <source>
        <dbReference type="EMBL" id="MER7188176.1"/>
    </source>
</evidence>
<accession>A0ABV1XGM1</accession>